<reference evidence="3" key="1">
    <citation type="submission" date="2016-10" db="EMBL/GenBank/DDBJ databases">
        <authorList>
            <person name="Varghese N."/>
            <person name="Submissions S."/>
        </authorList>
    </citation>
    <scope>NUCLEOTIDE SEQUENCE [LARGE SCALE GENOMIC DNA]</scope>
    <source>
        <strain evidence="3">DSM 11593</strain>
    </source>
</reference>
<accession>A0A1H6JNF6</accession>
<keyword evidence="1" id="KW-1003">Cell membrane</keyword>
<dbReference type="PANTHER" id="PTHR42755">
    <property type="entry name" value="3-DEOXY-MANNO-OCTULOSONATE CYTIDYLYLTRANSFERASE"/>
    <property type="match status" value="1"/>
</dbReference>
<dbReference type="GO" id="GO:0009245">
    <property type="term" value="P:lipid A biosynthetic process"/>
    <property type="evidence" value="ECO:0007669"/>
    <property type="project" value="TreeGrafter"/>
</dbReference>
<evidence type="ECO:0000313" key="2">
    <source>
        <dbReference type="EMBL" id="SEH60569.1"/>
    </source>
</evidence>
<dbReference type="UniPathway" id="UPA00958"/>
<dbReference type="OrthoDB" id="9789797at2"/>
<dbReference type="STRING" id="65735.SAMN04488075_0318"/>
<comment type="catalytic activity">
    <reaction evidence="1">
        <text>lipid IVA (E. coli) + CMP-3-deoxy-beta-D-manno-octulosonate = alpha-Kdo-(2-&gt;6)-lipid IVA (E. coli) + CMP + H(+)</text>
        <dbReference type="Rhea" id="RHEA:28066"/>
        <dbReference type="ChEBI" id="CHEBI:15378"/>
        <dbReference type="ChEBI" id="CHEBI:58603"/>
        <dbReference type="ChEBI" id="CHEBI:60364"/>
        <dbReference type="ChEBI" id="CHEBI:60377"/>
        <dbReference type="ChEBI" id="CHEBI:85987"/>
        <dbReference type="EC" id="2.4.99.12"/>
    </reaction>
</comment>
<comment type="similarity">
    <text evidence="1">Belongs to the glycosyltransferase group 1 family.</text>
</comment>
<keyword evidence="3" id="KW-1185">Reference proteome</keyword>
<name>A0A1H6JNF6_9RHOB</name>
<comment type="function">
    <text evidence="1">Involved in lipopolysaccharide (LPS) biosynthesis. Catalyzes the transfer of 3-deoxy-D-manno-octulosonate (Kdo) residue(s) from CMP-Kdo to lipid IV(A), the tetraacyldisaccharide-1,4'-bisphosphate precursor of lipid A.</text>
</comment>
<dbReference type="GO" id="GO:0009244">
    <property type="term" value="P:lipopolysaccharide core region biosynthetic process"/>
    <property type="evidence" value="ECO:0007669"/>
    <property type="project" value="UniProtKB-UniRule"/>
</dbReference>
<dbReference type="GO" id="GO:0005886">
    <property type="term" value="C:plasma membrane"/>
    <property type="evidence" value="ECO:0007669"/>
    <property type="project" value="UniProtKB-SubCell"/>
</dbReference>
<dbReference type="Gene3D" id="3.40.50.2000">
    <property type="entry name" value="Glycogen Phosphorylase B"/>
    <property type="match status" value="1"/>
</dbReference>
<sequence length="400" mass="41443">MAGLGEIANWLQGRMPRNDPAGGAPVVPPGDGPLVLIAGNDAGPVAAALRRLCPGLRVGALGPVAVEPGARPVPMVLPEPPADPQAARRLLEVAAPGAVLLTNGMLPSALIAACEDAAVPVTLATDGAGLAAAMARRVWRGGRRGPLVRLSRVLVPDPPAREAALREGIAPLRVEVLGTSLPILPPLPCNPHELAALRPFMRDRPVWLAAALPIRELTAVMAAHEGLLSVRHRALLIIAPARPEDADPIAAALAERGLSVARIEDSDPGPDTQVLLAEDSAELGLWYRLASVTYAGGTLIGDAGSAPRHPFEPAGLGTAIVHGPLPGDHAAYWQALDRAGGARLIRGPLALPRVIEELGEPDTAARLARAAWQVATEGAEITRRIAEAVLSDLQESCQCP</sequence>
<dbReference type="EC" id="2.4.99.12" evidence="1"/>
<evidence type="ECO:0000256" key="1">
    <source>
        <dbReference type="RuleBase" id="RU365103"/>
    </source>
</evidence>
<evidence type="ECO:0000313" key="3">
    <source>
        <dbReference type="Proteomes" id="UP000199125"/>
    </source>
</evidence>
<protein>
    <recommendedName>
        <fullName evidence="1">3-deoxy-D-manno-octulosonic acid transferase</fullName>
        <shortName evidence="1">Kdo transferase</shortName>
        <ecNumber evidence="1">2.4.99.12</ecNumber>
    </recommendedName>
    <alternativeName>
        <fullName evidence="1">Lipid IV(A) 3-deoxy-D-manno-octulosonic acid transferase</fullName>
    </alternativeName>
</protein>
<dbReference type="GO" id="GO:0043842">
    <property type="term" value="F:Kdo transferase activity"/>
    <property type="evidence" value="ECO:0007669"/>
    <property type="project" value="UniProtKB-EC"/>
</dbReference>
<dbReference type="InterPro" id="IPR039901">
    <property type="entry name" value="Kdotransferase"/>
</dbReference>
<keyword evidence="1" id="KW-0448">Lipopolysaccharide biosynthesis</keyword>
<dbReference type="AlphaFoldDB" id="A0A1H6JNF6"/>
<proteinExistence type="inferred from homology"/>
<comment type="pathway">
    <text evidence="1">Bacterial outer membrane biogenesis; LPS core biosynthesis.</text>
</comment>
<dbReference type="PANTHER" id="PTHR42755:SF1">
    <property type="entry name" value="3-DEOXY-D-MANNO-OCTULOSONIC ACID TRANSFERASE, MITOCHONDRIAL-RELATED"/>
    <property type="match status" value="1"/>
</dbReference>
<comment type="subcellular location">
    <subcellularLocation>
        <location evidence="1">Cell membrane</location>
    </subcellularLocation>
</comment>
<dbReference type="Proteomes" id="UP000199125">
    <property type="component" value="Unassembled WGS sequence"/>
</dbReference>
<keyword evidence="1" id="KW-0472">Membrane</keyword>
<keyword evidence="1 2" id="KW-0808">Transferase</keyword>
<organism evidence="2 3">
    <name type="scientific">Paracoccus alkenifer</name>
    <dbReference type="NCBI Taxonomy" id="65735"/>
    <lineage>
        <taxon>Bacteria</taxon>
        <taxon>Pseudomonadati</taxon>
        <taxon>Pseudomonadota</taxon>
        <taxon>Alphaproteobacteria</taxon>
        <taxon>Rhodobacterales</taxon>
        <taxon>Paracoccaceae</taxon>
        <taxon>Paracoccus</taxon>
    </lineage>
</organism>
<dbReference type="EMBL" id="FNXG01000001">
    <property type="protein sequence ID" value="SEH60569.1"/>
    <property type="molecule type" value="Genomic_DNA"/>
</dbReference>
<gene>
    <name evidence="2" type="ORF">SAMN04488075_0318</name>
</gene>